<dbReference type="Gene3D" id="1.10.150.240">
    <property type="entry name" value="Putative phosphatase, domain 2"/>
    <property type="match status" value="1"/>
</dbReference>
<evidence type="ECO:0000313" key="2">
    <source>
        <dbReference type="WBParaSite" id="SVE_0728700.1"/>
    </source>
</evidence>
<name>A0A0K0FEK3_STRVS</name>
<dbReference type="SFLD" id="SFLDS00003">
    <property type="entry name" value="Haloacid_Dehalogenase"/>
    <property type="match status" value="1"/>
</dbReference>
<dbReference type="AlphaFoldDB" id="A0A0K0FEK3"/>
<reference evidence="2" key="2">
    <citation type="submission" date="2015-08" db="UniProtKB">
        <authorList>
            <consortium name="WormBaseParasite"/>
        </authorList>
    </citation>
    <scope>IDENTIFICATION</scope>
</reference>
<dbReference type="STRING" id="75913.A0A0K0FEK3"/>
<reference evidence="1" key="1">
    <citation type="submission" date="2014-07" db="EMBL/GenBank/DDBJ databases">
        <authorList>
            <person name="Martin A.A"/>
            <person name="De Silva N."/>
        </authorList>
    </citation>
    <scope>NUCLEOTIDE SEQUENCE</scope>
</reference>
<proteinExistence type="predicted"/>
<dbReference type="InterPro" id="IPR052898">
    <property type="entry name" value="ACAD10-like"/>
</dbReference>
<dbReference type="PANTHER" id="PTHR47829">
    <property type="entry name" value="HYDROLASE, PUTATIVE (AFU_ORTHOLOGUE AFUA_1G12880)-RELATED"/>
    <property type="match status" value="1"/>
</dbReference>
<sequence>MLWRRKYKAFIFDMAGVIMRYTNSHVAEDAQNPESNNLIEYMEALELGYYSIEELIKLFPSNHPLKIFASSIIDSNDLESASLILSKDEHFSRCIRKLRKKKYKIAMITNNFYIDKERKKTVLIKDLSDFNVVVESCKVGMRKPNPEIYKYTLALLNVKPEETVFVDDLKINCEGANAIGIKTIHVKDGDTKSAVGEIKKLTKTKCFKFL</sequence>
<dbReference type="WBParaSite" id="SVE_0728700.1">
    <property type="protein sequence ID" value="SVE_0728700.1"/>
    <property type="gene ID" value="SVE_0728700"/>
</dbReference>
<protein>
    <submittedName>
        <fullName evidence="2">Bifunctional epoxide hydrolase 2 (inferred by orthology to a human protein)</fullName>
    </submittedName>
</protein>
<dbReference type="InterPro" id="IPR036412">
    <property type="entry name" value="HAD-like_sf"/>
</dbReference>
<dbReference type="SUPFAM" id="SSF56784">
    <property type="entry name" value="HAD-like"/>
    <property type="match status" value="1"/>
</dbReference>
<dbReference type="Pfam" id="PF00702">
    <property type="entry name" value="Hydrolase"/>
    <property type="match status" value="1"/>
</dbReference>
<evidence type="ECO:0000313" key="1">
    <source>
        <dbReference type="Proteomes" id="UP000035680"/>
    </source>
</evidence>
<accession>A0A0K0FEK3</accession>
<dbReference type="SFLD" id="SFLDG01129">
    <property type="entry name" value="C1.5:_HAD__Beta-PGM__Phosphata"/>
    <property type="match status" value="1"/>
</dbReference>
<dbReference type="Gene3D" id="3.40.50.1000">
    <property type="entry name" value="HAD superfamily/HAD-like"/>
    <property type="match status" value="1"/>
</dbReference>
<dbReference type="InterPro" id="IPR006439">
    <property type="entry name" value="HAD-SF_hydro_IA"/>
</dbReference>
<dbReference type="NCBIfam" id="TIGR01509">
    <property type="entry name" value="HAD-SF-IA-v3"/>
    <property type="match status" value="1"/>
</dbReference>
<dbReference type="PANTHER" id="PTHR47829:SF1">
    <property type="entry name" value="HAD FAMILY PHOSPHATASE"/>
    <property type="match status" value="1"/>
</dbReference>
<keyword evidence="1" id="KW-1185">Reference proteome</keyword>
<organism evidence="1 2">
    <name type="scientific">Strongyloides venezuelensis</name>
    <name type="common">Threadworm</name>
    <dbReference type="NCBI Taxonomy" id="75913"/>
    <lineage>
        <taxon>Eukaryota</taxon>
        <taxon>Metazoa</taxon>
        <taxon>Ecdysozoa</taxon>
        <taxon>Nematoda</taxon>
        <taxon>Chromadorea</taxon>
        <taxon>Rhabditida</taxon>
        <taxon>Tylenchina</taxon>
        <taxon>Panagrolaimomorpha</taxon>
        <taxon>Strongyloidoidea</taxon>
        <taxon>Strongyloididae</taxon>
        <taxon>Strongyloides</taxon>
    </lineage>
</organism>
<dbReference type="InterPro" id="IPR023198">
    <property type="entry name" value="PGP-like_dom2"/>
</dbReference>
<dbReference type="InterPro" id="IPR023214">
    <property type="entry name" value="HAD_sf"/>
</dbReference>
<dbReference type="PRINTS" id="PR00413">
    <property type="entry name" value="HADHALOGNASE"/>
</dbReference>
<dbReference type="Proteomes" id="UP000035680">
    <property type="component" value="Unassembled WGS sequence"/>
</dbReference>
<dbReference type="CDD" id="cd02603">
    <property type="entry name" value="HAD_sEH-N_like"/>
    <property type="match status" value="1"/>
</dbReference>